<name>K4AI41_SETIT</name>
<dbReference type="PANTHER" id="PTHR10775">
    <property type="entry name" value="OS08G0208400 PROTEIN"/>
    <property type="match status" value="1"/>
</dbReference>
<dbReference type="EMBL" id="AGNK02005744">
    <property type="status" value="NOT_ANNOTATED_CDS"/>
    <property type="molecule type" value="Genomic_DNA"/>
</dbReference>
<feature type="region of interest" description="Disordered" evidence="1">
    <location>
        <begin position="122"/>
        <end position="149"/>
    </location>
</feature>
<dbReference type="PANTHER" id="PTHR10775:SF189">
    <property type="entry name" value="OS03G0380600 PROTEIN"/>
    <property type="match status" value="1"/>
</dbReference>
<dbReference type="Proteomes" id="UP000004995">
    <property type="component" value="Unassembled WGS sequence"/>
</dbReference>
<keyword evidence="3" id="KW-1185">Reference proteome</keyword>
<organism evidence="2 3">
    <name type="scientific">Setaria italica</name>
    <name type="common">Foxtail millet</name>
    <name type="synonym">Panicum italicum</name>
    <dbReference type="NCBI Taxonomy" id="4555"/>
    <lineage>
        <taxon>Eukaryota</taxon>
        <taxon>Viridiplantae</taxon>
        <taxon>Streptophyta</taxon>
        <taxon>Embryophyta</taxon>
        <taxon>Tracheophyta</taxon>
        <taxon>Spermatophyta</taxon>
        <taxon>Magnoliopsida</taxon>
        <taxon>Liliopsida</taxon>
        <taxon>Poales</taxon>
        <taxon>Poaceae</taxon>
        <taxon>PACMAD clade</taxon>
        <taxon>Panicoideae</taxon>
        <taxon>Panicodae</taxon>
        <taxon>Paniceae</taxon>
        <taxon>Cenchrinae</taxon>
        <taxon>Setaria</taxon>
    </lineage>
</organism>
<dbReference type="eggNOG" id="ENOG502QWJJ">
    <property type="taxonomic scope" value="Eukaryota"/>
</dbReference>
<evidence type="ECO:0000256" key="1">
    <source>
        <dbReference type="SAM" id="MobiDB-lite"/>
    </source>
</evidence>
<protein>
    <submittedName>
        <fullName evidence="2">Uncharacterized protein</fullName>
    </submittedName>
</protein>
<dbReference type="AlphaFoldDB" id="K4AI41"/>
<evidence type="ECO:0000313" key="3">
    <source>
        <dbReference type="Proteomes" id="UP000004995"/>
    </source>
</evidence>
<dbReference type="HOGENOM" id="CLU_012006_6_0_1"/>
<proteinExistence type="predicted"/>
<sequence length="253" mass="29573">ANGLANFKTVKKSMEENVYERSKGCTKHWTMLYFILELLILKAKHDWSDGSFNDLLSILAWLLPKPNRVPTNTYRAKKLVSPFTMGVERIHACPNRCILYRGDTFKGLDKCHVCSASRYENNSSYCDDERQGPTDGNKRKRKGARNSIANVEPEDTTLGIFEKQSRIPTLVMWYLHIADRLRRFFSNPKDAELMRWWDLDKHKKDGHYVFNMVRTILVPYGKMTKDGKRNTDKPAIDGMPFKKLSIFYKYLLY</sequence>
<dbReference type="InParanoid" id="K4AI41"/>
<dbReference type="Gramene" id="KQK89543">
    <property type="protein sequence ID" value="KQK89543"/>
    <property type="gene ID" value="SETIT_038548mg"/>
</dbReference>
<evidence type="ECO:0000313" key="2">
    <source>
        <dbReference type="EnsemblPlants" id="KQK89543"/>
    </source>
</evidence>
<reference evidence="3" key="1">
    <citation type="journal article" date="2012" name="Nat. Biotechnol.">
        <title>Reference genome sequence of the model plant Setaria.</title>
        <authorList>
            <person name="Bennetzen J.L."/>
            <person name="Schmutz J."/>
            <person name="Wang H."/>
            <person name="Percifield R."/>
            <person name="Hawkins J."/>
            <person name="Pontaroli A.C."/>
            <person name="Estep M."/>
            <person name="Feng L."/>
            <person name="Vaughn J.N."/>
            <person name="Grimwood J."/>
            <person name="Jenkins J."/>
            <person name="Barry K."/>
            <person name="Lindquist E."/>
            <person name="Hellsten U."/>
            <person name="Deshpande S."/>
            <person name="Wang X."/>
            <person name="Wu X."/>
            <person name="Mitros T."/>
            <person name="Triplett J."/>
            <person name="Yang X."/>
            <person name="Ye C.Y."/>
            <person name="Mauro-Herrera M."/>
            <person name="Wang L."/>
            <person name="Li P."/>
            <person name="Sharma M."/>
            <person name="Sharma R."/>
            <person name="Ronald P.C."/>
            <person name="Panaud O."/>
            <person name="Kellogg E.A."/>
            <person name="Brutnell T.P."/>
            <person name="Doust A.N."/>
            <person name="Tuskan G.A."/>
            <person name="Rokhsar D."/>
            <person name="Devos K.M."/>
        </authorList>
    </citation>
    <scope>NUCLEOTIDE SEQUENCE [LARGE SCALE GENOMIC DNA]</scope>
    <source>
        <strain evidence="3">cv. Yugu1</strain>
    </source>
</reference>
<dbReference type="OMA" id="CHVCSAS"/>
<dbReference type="EnsemblPlants" id="KQK89543">
    <property type="protein sequence ID" value="KQK89543"/>
    <property type="gene ID" value="SETIT_038548mg"/>
</dbReference>
<accession>K4AI41</accession>
<reference evidence="2" key="2">
    <citation type="submission" date="2018-08" db="UniProtKB">
        <authorList>
            <consortium name="EnsemblPlants"/>
        </authorList>
    </citation>
    <scope>IDENTIFICATION</scope>
    <source>
        <strain evidence="2">Yugu1</strain>
    </source>
</reference>